<comment type="similarity">
    <text evidence="5">Belongs to the peptidase M20A family. N-acetyldiaminopimelate deacetylase subfamily.</text>
</comment>
<dbReference type="InterPro" id="IPR002933">
    <property type="entry name" value="Peptidase_M20"/>
</dbReference>
<dbReference type="PANTHER" id="PTHR11014:SF98">
    <property type="entry name" value="N-ACETYLDIAMINOPIMELATE DEACETYLASE"/>
    <property type="match status" value="1"/>
</dbReference>
<dbReference type="InterPro" id="IPR036264">
    <property type="entry name" value="Bact_exopeptidase_dim_dom"/>
</dbReference>
<comment type="cofactor">
    <cofactor evidence="6">
        <name>Mn(2+)</name>
        <dbReference type="ChEBI" id="CHEBI:29035"/>
    </cofactor>
    <text evidence="6">The Mn(2+) ion enhances activity.</text>
</comment>
<feature type="binding site" evidence="6">
    <location>
        <position position="96"/>
    </location>
    <ligand>
        <name>Mn(2+)</name>
        <dbReference type="ChEBI" id="CHEBI:29035"/>
        <label>2</label>
    </ligand>
</feature>
<evidence type="ECO:0000256" key="5">
    <source>
        <dbReference type="HAMAP-Rule" id="MF_01692"/>
    </source>
</evidence>
<organism evidence="8 9">
    <name type="scientific">Pullulanibacillus camelliae</name>
    <dbReference type="NCBI Taxonomy" id="1707096"/>
    <lineage>
        <taxon>Bacteria</taxon>
        <taxon>Bacillati</taxon>
        <taxon>Bacillota</taxon>
        <taxon>Bacilli</taxon>
        <taxon>Bacillales</taxon>
        <taxon>Sporolactobacillaceae</taxon>
        <taxon>Pullulanibacillus</taxon>
    </lineage>
</organism>
<dbReference type="PANTHER" id="PTHR11014">
    <property type="entry name" value="PEPTIDASE M20 FAMILY MEMBER"/>
    <property type="match status" value="1"/>
</dbReference>
<name>A0A8J2VP49_9BACL</name>
<evidence type="ECO:0000256" key="4">
    <source>
        <dbReference type="ARBA" id="ARBA00023154"/>
    </source>
</evidence>
<reference evidence="8" key="2">
    <citation type="submission" date="2020-09" db="EMBL/GenBank/DDBJ databases">
        <authorList>
            <person name="Sun Q."/>
            <person name="Zhou Y."/>
        </authorList>
    </citation>
    <scope>NUCLEOTIDE SEQUENCE</scope>
    <source>
        <strain evidence="8">CGMCC 1.15371</strain>
    </source>
</reference>
<dbReference type="Gene3D" id="3.40.630.10">
    <property type="entry name" value="Zn peptidases"/>
    <property type="match status" value="1"/>
</dbReference>
<dbReference type="PIRSF" id="PIRSF005962">
    <property type="entry name" value="Pept_M20D_amidohydro"/>
    <property type="match status" value="1"/>
</dbReference>
<dbReference type="NCBIfam" id="TIGR01891">
    <property type="entry name" value="amidohydrolases"/>
    <property type="match status" value="1"/>
</dbReference>
<evidence type="ECO:0000256" key="1">
    <source>
        <dbReference type="ARBA" id="ARBA00022605"/>
    </source>
</evidence>
<dbReference type="EC" id="3.5.1.47" evidence="5"/>
<feature type="active site" description="Proton acceptor" evidence="5">
    <location>
        <position position="128"/>
    </location>
</feature>
<dbReference type="FunFam" id="3.30.70.360:FF:000001">
    <property type="entry name" value="N-acetyldiaminopimelate deacetylase"/>
    <property type="match status" value="1"/>
</dbReference>
<dbReference type="SUPFAM" id="SSF55031">
    <property type="entry name" value="Bacterial exopeptidase dimerisation domain"/>
    <property type="match status" value="1"/>
</dbReference>
<dbReference type="Pfam" id="PF01546">
    <property type="entry name" value="Peptidase_M20"/>
    <property type="match status" value="1"/>
</dbReference>
<feature type="binding site" evidence="6">
    <location>
        <position position="154"/>
    </location>
    <ligand>
        <name>Mn(2+)</name>
        <dbReference type="ChEBI" id="CHEBI:29035"/>
        <label>2</label>
    </ligand>
</feature>
<evidence type="ECO:0000259" key="7">
    <source>
        <dbReference type="Pfam" id="PF07687"/>
    </source>
</evidence>
<protein>
    <recommendedName>
        <fullName evidence="5">N-acetyldiaminopimelate deacetylase</fullName>
        <ecNumber evidence="5">3.5.1.47</ecNumber>
    </recommendedName>
</protein>
<dbReference type="SUPFAM" id="SSF53187">
    <property type="entry name" value="Zn-dependent exopeptidases"/>
    <property type="match status" value="1"/>
</dbReference>
<dbReference type="RefSeq" id="WP_188689738.1">
    <property type="nucleotide sequence ID" value="NZ_BMIR01000002.1"/>
</dbReference>
<dbReference type="Pfam" id="PF07687">
    <property type="entry name" value="M20_dimer"/>
    <property type="match status" value="1"/>
</dbReference>
<evidence type="ECO:0000256" key="2">
    <source>
        <dbReference type="ARBA" id="ARBA00022801"/>
    </source>
</evidence>
<feature type="domain" description="Peptidase M20 dimerisation" evidence="7">
    <location>
        <begin position="180"/>
        <end position="269"/>
    </location>
</feature>
<feature type="binding site" evidence="6">
    <location>
        <position position="94"/>
    </location>
    <ligand>
        <name>Mn(2+)</name>
        <dbReference type="ChEBI" id="CHEBI:29035"/>
        <label>2</label>
    </ligand>
</feature>
<dbReference type="InterPro" id="IPR023905">
    <property type="entry name" value="AcetylDAP_deacetylase"/>
</dbReference>
<proteinExistence type="inferred from homology"/>
<keyword evidence="6" id="KW-0479">Metal-binding</keyword>
<keyword evidence="3 5" id="KW-0220">Diaminopimelate biosynthesis</keyword>
<accession>A0A8J2VP49</accession>
<comment type="caution">
    <text evidence="8">The sequence shown here is derived from an EMBL/GenBank/DDBJ whole genome shotgun (WGS) entry which is preliminary data.</text>
</comment>
<dbReference type="InterPro" id="IPR017439">
    <property type="entry name" value="Amidohydrolase"/>
</dbReference>
<evidence type="ECO:0000256" key="3">
    <source>
        <dbReference type="ARBA" id="ARBA00022915"/>
    </source>
</evidence>
<evidence type="ECO:0000313" key="9">
    <source>
        <dbReference type="Proteomes" id="UP000628775"/>
    </source>
</evidence>
<keyword evidence="2 5" id="KW-0378">Hydrolase</keyword>
<dbReference type="EMBL" id="BMIR01000002">
    <property type="protein sequence ID" value="GGE32538.1"/>
    <property type="molecule type" value="Genomic_DNA"/>
</dbReference>
<dbReference type="GO" id="GO:0046872">
    <property type="term" value="F:metal ion binding"/>
    <property type="evidence" value="ECO:0007669"/>
    <property type="project" value="UniProtKB-KW"/>
</dbReference>
<dbReference type="GO" id="GO:0009089">
    <property type="term" value="P:lysine biosynthetic process via diaminopimelate"/>
    <property type="evidence" value="ECO:0007669"/>
    <property type="project" value="UniProtKB-UniRule"/>
</dbReference>
<comment type="function">
    <text evidence="5">Catalyzes the conversion of N-acetyl-diaminopimelate to diaminopimelate and acetate.</text>
</comment>
<keyword evidence="6" id="KW-0464">Manganese</keyword>
<keyword evidence="9" id="KW-1185">Reference proteome</keyword>
<feature type="binding site" evidence="6">
    <location>
        <position position="346"/>
    </location>
    <ligand>
        <name>Mn(2+)</name>
        <dbReference type="ChEBI" id="CHEBI:29035"/>
        <label>2</label>
    </ligand>
</feature>
<comment type="catalytic activity">
    <reaction evidence="5">
        <text>N-acetyl-(2S,6S)-2,6-diaminopimelate + H2O = (2S,6S)-2,6-diaminopimelate + acetate</text>
        <dbReference type="Rhea" id="RHEA:20405"/>
        <dbReference type="ChEBI" id="CHEBI:15377"/>
        <dbReference type="ChEBI" id="CHEBI:30089"/>
        <dbReference type="ChEBI" id="CHEBI:57609"/>
        <dbReference type="ChEBI" id="CHEBI:58767"/>
        <dbReference type="EC" id="3.5.1.47"/>
    </reaction>
</comment>
<dbReference type="InterPro" id="IPR011650">
    <property type="entry name" value="Peptidase_M20_dimer"/>
</dbReference>
<gene>
    <name evidence="8" type="ORF">GCM10011391_09010</name>
</gene>
<keyword evidence="4 5" id="KW-0457">Lysine biosynthesis</keyword>
<dbReference type="HAMAP" id="MF_01692">
    <property type="entry name" value="DapEL"/>
    <property type="match status" value="1"/>
</dbReference>
<dbReference type="GO" id="GO:0050118">
    <property type="term" value="F:N-acetyldiaminopimelate deacetylase activity"/>
    <property type="evidence" value="ECO:0007669"/>
    <property type="project" value="UniProtKB-UniRule"/>
</dbReference>
<evidence type="ECO:0000256" key="6">
    <source>
        <dbReference type="PIRSR" id="PIRSR005962-1"/>
    </source>
</evidence>
<dbReference type="Proteomes" id="UP000628775">
    <property type="component" value="Unassembled WGS sequence"/>
</dbReference>
<dbReference type="UniPathway" id="UPA00034">
    <property type="reaction ID" value="UER00024"/>
</dbReference>
<evidence type="ECO:0000313" key="8">
    <source>
        <dbReference type="EMBL" id="GGE32538.1"/>
    </source>
</evidence>
<keyword evidence="1 5" id="KW-0028">Amino-acid biosynthesis</keyword>
<reference evidence="8" key="1">
    <citation type="journal article" date="2014" name="Int. J. Syst. Evol. Microbiol.">
        <title>Complete genome sequence of Corynebacterium casei LMG S-19264T (=DSM 44701T), isolated from a smear-ripened cheese.</title>
        <authorList>
            <consortium name="US DOE Joint Genome Institute (JGI-PGF)"/>
            <person name="Walter F."/>
            <person name="Albersmeier A."/>
            <person name="Kalinowski J."/>
            <person name="Ruckert C."/>
        </authorList>
    </citation>
    <scope>NUCLEOTIDE SEQUENCE</scope>
    <source>
        <strain evidence="8">CGMCC 1.15371</strain>
    </source>
</reference>
<dbReference type="AlphaFoldDB" id="A0A8J2VP49"/>
<sequence length="372" mass="41475">MGLDLIATRRQLHQIPELGFQEIKTQALILTTLDQFEGKEYMTIKRWRTGVLVKIHGKQPKRTIAYRTDIDGLPIQEKTGYAFQSKHEGQMHACGHDFHMTIALGVIENLLKHRPKDDVVIVFQPAEEGPGGALPLLHSDEFNAWRPDEIFALHVAPEYPTGTIATREGLLFANTSELFIDFKGKGGHAAYPHLANDMVVAASHFITQIQSIISRRLDPLNAGVVTIGKVTSGTKQNIIADSARVEGTLRALNPETMQVMKEAIQAHVAGIETAFSCRATIDFGSNYYQVHNHSEQTREFIQYCRDHDYDLVICKEAMTGEDFGYFLKEIPGFMFWLGVSSEAGLHDAHFQPDEAAIETAVKLVTAYISRGA</sequence>
<comment type="pathway">
    <text evidence="5">Amino-acid biosynthesis; L-lysine biosynthesis via DAP pathway; LL-2,6-diaminopimelate from (S)-tetrahydrodipicolinate (acetylase route): step 3/3.</text>
</comment>
<dbReference type="CDD" id="cd05670">
    <property type="entry name" value="M20_Acy1_YkuR-like"/>
    <property type="match status" value="1"/>
</dbReference>
<dbReference type="Gene3D" id="3.30.70.360">
    <property type="match status" value="1"/>
</dbReference>
<feature type="active site" evidence="5">
    <location>
        <position position="69"/>
    </location>
</feature>
<feature type="binding site" evidence="6">
    <location>
        <position position="128"/>
    </location>
    <ligand>
        <name>Mn(2+)</name>
        <dbReference type="ChEBI" id="CHEBI:29035"/>
        <label>2</label>
    </ligand>
</feature>
<dbReference type="GO" id="GO:0019877">
    <property type="term" value="P:diaminopimelate biosynthetic process"/>
    <property type="evidence" value="ECO:0007669"/>
    <property type="project" value="UniProtKB-UniRule"/>
</dbReference>